<proteinExistence type="predicted"/>
<keyword evidence="2" id="KW-1185">Reference proteome</keyword>
<sequence>MKFGNTRIQFFFVLGLLLLILGPVSAASLSGTYIGDSRPQALYFLTLVQTRDAVTASLIDVSPAGSGETKTDSIALSGGISDDLFTLRADRWWSGQVFSGKTQNGRIILSFPTQGGALGTITFVRGSEESFNKLLATWKEGLQARFTEQQREQKARETEARALNALADKFAHDLRTIRSKDIEIKVKDIQGDLDGERKVLNELSKDLGNLIREAEVRPMTCYQAFQTVGYAFHQTMGYTFKTTLGYEVKNFERNMKALQTLLSESPAVIGNTQEHARALDEAIKGRRFATKVSLQPAEADEALRHYRELLEYARSSLEDFQGRNDAHLAEANVRMRQGEEIVRETQASVRCRQ</sequence>
<dbReference type="Proteomes" id="UP000478090">
    <property type="component" value="Unassembled WGS sequence"/>
</dbReference>
<gene>
    <name evidence="1" type="ORF">GTP27_18750</name>
</gene>
<evidence type="ECO:0000313" key="1">
    <source>
        <dbReference type="EMBL" id="MYM41360.1"/>
    </source>
</evidence>
<dbReference type="EMBL" id="WWCM01000016">
    <property type="protein sequence ID" value="MYM41360.1"/>
    <property type="molecule type" value="Genomic_DNA"/>
</dbReference>
<name>A0ABW9VPF6_9BURK</name>
<organism evidence="1 2">
    <name type="scientific">Duganella qianjiadongensis</name>
    <dbReference type="NCBI Taxonomy" id="2692176"/>
    <lineage>
        <taxon>Bacteria</taxon>
        <taxon>Pseudomonadati</taxon>
        <taxon>Pseudomonadota</taxon>
        <taxon>Betaproteobacteria</taxon>
        <taxon>Burkholderiales</taxon>
        <taxon>Oxalobacteraceae</taxon>
        <taxon>Telluria group</taxon>
        <taxon>Duganella</taxon>
    </lineage>
</organism>
<evidence type="ECO:0000313" key="2">
    <source>
        <dbReference type="Proteomes" id="UP000478090"/>
    </source>
</evidence>
<accession>A0ABW9VPF6</accession>
<reference evidence="1 2" key="1">
    <citation type="submission" date="2019-12" db="EMBL/GenBank/DDBJ databases">
        <title>Novel species isolated from a subtropical stream in China.</title>
        <authorList>
            <person name="Lu H."/>
        </authorList>
    </citation>
    <scope>NUCLEOTIDE SEQUENCE [LARGE SCALE GENOMIC DNA]</scope>
    <source>
        <strain evidence="1 2">CY13W</strain>
    </source>
</reference>
<comment type="caution">
    <text evidence="1">The sequence shown here is derived from an EMBL/GenBank/DDBJ whole genome shotgun (WGS) entry which is preliminary data.</text>
</comment>
<protein>
    <submittedName>
        <fullName evidence="1">Uncharacterized protein</fullName>
    </submittedName>
</protein>
<dbReference type="RefSeq" id="WP_161040676.1">
    <property type="nucleotide sequence ID" value="NZ_WWCM01000016.1"/>
</dbReference>